<name>A0AAD8YZS8_9TELE</name>
<organism evidence="1 2">
    <name type="scientific">Electrophorus voltai</name>
    <dbReference type="NCBI Taxonomy" id="2609070"/>
    <lineage>
        <taxon>Eukaryota</taxon>
        <taxon>Metazoa</taxon>
        <taxon>Chordata</taxon>
        <taxon>Craniata</taxon>
        <taxon>Vertebrata</taxon>
        <taxon>Euteleostomi</taxon>
        <taxon>Actinopterygii</taxon>
        <taxon>Neopterygii</taxon>
        <taxon>Teleostei</taxon>
        <taxon>Ostariophysi</taxon>
        <taxon>Gymnotiformes</taxon>
        <taxon>Gymnotoidei</taxon>
        <taxon>Gymnotidae</taxon>
        <taxon>Electrophorus</taxon>
    </lineage>
</organism>
<comment type="caution">
    <text evidence="1">The sequence shown here is derived from an EMBL/GenBank/DDBJ whole genome shotgun (WGS) entry which is preliminary data.</text>
</comment>
<dbReference type="SUPFAM" id="SSF53098">
    <property type="entry name" value="Ribonuclease H-like"/>
    <property type="match status" value="1"/>
</dbReference>
<protein>
    <recommendedName>
        <fullName evidence="3">Integrase catalytic domain-containing protein</fullName>
    </recommendedName>
</protein>
<evidence type="ECO:0000313" key="2">
    <source>
        <dbReference type="Proteomes" id="UP001239994"/>
    </source>
</evidence>
<dbReference type="PANTHER" id="PTHR15503">
    <property type="entry name" value="LDOC1 RELATED"/>
    <property type="match status" value="1"/>
</dbReference>
<dbReference type="Proteomes" id="UP001239994">
    <property type="component" value="Unassembled WGS sequence"/>
</dbReference>
<evidence type="ECO:0008006" key="3">
    <source>
        <dbReference type="Google" id="ProtNLM"/>
    </source>
</evidence>
<dbReference type="AlphaFoldDB" id="A0AAD8YZS8"/>
<keyword evidence="2" id="KW-1185">Reference proteome</keyword>
<dbReference type="InterPro" id="IPR032567">
    <property type="entry name" value="RTL1-rel"/>
</dbReference>
<dbReference type="EMBL" id="JAROKS010000021">
    <property type="protein sequence ID" value="KAK1789985.1"/>
    <property type="molecule type" value="Genomic_DNA"/>
</dbReference>
<dbReference type="InterPro" id="IPR043502">
    <property type="entry name" value="DNA/RNA_pol_sf"/>
</dbReference>
<accession>A0AAD8YZS8</accession>
<dbReference type="Gene3D" id="3.10.10.10">
    <property type="entry name" value="HIV Type 1 Reverse Transcriptase, subunit A, domain 1"/>
    <property type="match status" value="1"/>
</dbReference>
<dbReference type="InterPro" id="IPR012337">
    <property type="entry name" value="RNaseH-like_sf"/>
</dbReference>
<proteinExistence type="predicted"/>
<sequence>MQLDVAGVQQGGKGASREEARPIEQYIKEALQQGYVQPSTSPASAGVFFVKKRDRGLRPCVDYRGLNKLLVQYLYPLPLLAVDFVTDLLVSEGNTMVLSIVDQFSLVALPTTWEMADLLFRQVFRQFGLPEDIVSDRGP</sequence>
<dbReference type="SUPFAM" id="SSF56672">
    <property type="entry name" value="DNA/RNA polymerases"/>
    <property type="match status" value="1"/>
</dbReference>
<reference evidence="1" key="1">
    <citation type="submission" date="2023-03" db="EMBL/GenBank/DDBJ databases">
        <title>Electrophorus voltai genome.</title>
        <authorList>
            <person name="Bian C."/>
        </authorList>
    </citation>
    <scope>NUCLEOTIDE SEQUENCE</scope>
    <source>
        <strain evidence="1">CB-2022</strain>
        <tissue evidence="1">Muscle</tissue>
    </source>
</reference>
<evidence type="ECO:0000313" key="1">
    <source>
        <dbReference type="EMBL" id="KAK1789985.1"/>
    </source>
</evidence>
<dbReference type="PANTHER" id="PTHR15503:SF22">
    <property type="entry name" value="TRANSPOSON TY3-I GAG POLYPROTEIN"/>
    <property type="match status" value="1"/>
</dbReference>
<gene>
    <name evidence="1" type="ORF">P4O66_002308</name>
</gene>